<name>A0A450Z3V5_9GAMM</name>
<keyword evidence="1" id="KW-0812">Transmembrane</keyword>
<evidence type="ECO:0008006" key="3">
    <source>
        <dbReference type="Google" id="ProtNLM"/>
    </source>
</evidence>
<feature type="transmembrane region" description="Helical" evidence="1">
    <location>
        <begin position="235"/>
        <end position="259"/>
    </location>
</feature>
<feature type="transmembrane region" description="Helical" evidence="1">
    <location>
        <begin position="83"/>
        <end position="103"/>
    </location>
</feature>
<sequence length="372" mass="42621">MNAINKIEKFIFESAAWKLVLVIALLTIFKTGVWYIPNIGVSQAIAQNPFTNPFPDPNAHYLFWSWLGPFLAWLIGATGKWQFFAFHLFFSVAFTLLFIRVVFNSFSNELARSSLVLFSALPVSATAYFWVSSDSITLFLMLLALAFPGSLAFTFIVGLLLGMQHFEQGFFAASGLLFAAAISHKQNYALRYSWKFCSVLLIGIVAGKFFLFGIFDHYSIDVNSERMHWLREHLHLLLNQFFFHFHYIIWSVLGLGWLVALRFTDWGDKSVPFFITLAGLCLLLPVSGDQTRVLAIITFPLVAAYWLLNQDFLEKLTRREISLLFTAWALMPWGWVWGGAPKWSAFPYDVAYILHRIFGWFNVPADPALWPF</sequence>
<accession>A0A450Z3V5</accession>
<evidence type="ECO:0000256" key="1">
    <source>
        <dbReference type="SAM" id="Phobius"/>
    </source>
</evidence>
<evidence type="ECO:0000313" key="2">
    <source>
        <dbReference type="EMBL" id="VFK48442.1"/>
    </source>
</evidence>
<feature type="transmembrane region" description="Helical" evidence="1">
    <location>
        <begin position="293"/>
        <end position="309"/>
    </location>
</feature>
<gene>
    <name evidence="2" type="ORF">BECKTC1821D_GA0114238_106112</name>
</gene>
<feature type="transmembrane region" description="Helical" evidence="1">
    <location>
        <begin position="138"/>
        <end position="162"/>
    </location>
</feature>
<protein>
    <recommendedName>
        <fullName evidence="3">Glycosyltransferase RgtA/B/C/D-like domain-containing protein</fullName>
    </recommendedName>
</protein>
<dbReference type="AlphaFoldDB" id="A0A450Z3V5"/>
<feature type="transmembrane region" description="Helical" evidence="1">
    <location>
        <begin position="115"/>
        <end position="131"/>
    </location>
</feature>
<feature type="transmembrane region" description="Helical" evidence="1">
    <location>
        <begin position="59"/>
        <end position="76"/>
    </location>
</feature>
<dbReference type="EMBL" id="CAADFS010000061">
    <property type="protein sequence ID" value="VFK48442.1"/>
    <property type="molecule type" value="Genomic_DNA"/>
</dbReference>
<feature type="transmembrane region" description="Helical" evidence="1">
    <location>
        <begin position="15"/>
        <end position="36"/>
    </location>
</feature>
<reference evidence="2" key="1">
    <citation type="submission" date="2019-02" db="EMBL/GenBank/DDBJ databases">
        <authorList>
            <person name="Gruber-Vodicka R. H."/>
            <person name="Seah K. B. B."/>
        </authorList>
    </citation>
    <scope>NUCLEOTIDE SEQUENCE</scope>
    <source>
        <strain evidence="2">BECK_BZ123</strain>
    </source>
</reference>
<proteinExistence type="predicted"/>
<keyword evidence="1" id="KW-1133">Transmembrane helix</keyword>
<feature type="transmembrane region" description="Helical" evidence="1">
    <location>
        <begin position="168"/>
        <end position="184"/>
    </location>
</feature>
<feature type="transmembrane region" description="Helical" evidence="1">
    <location>
        <begin position="321"/>
        <end position="340"/>
    </location>
</feature>
<organism evidence="2">
    <name type="scientific">Candidatus Kentrum sp. TC</name>
    <dbReference type="NCBI Taxonomy" id="2126339"/>
    <lineage>
        <taxon>Bacteria</taxon>
        <taxon>Pseudomonadati</taxon>
        <taxon>Pseudomonadota</taxon>
        <taxon>Gammaproteobacteria</taxon>
        <taxon>Candidatus Kentrum</taxon>
    </lineage>
</organism>
<feature type="transmembrane region" description="Helical" evidence="1">
    <location>
        <begin position="271"/>
        <end position="287"/>
    </location>
</feature>
<feature type="transmembrane region" description="Helical" evidence="1">
    <location>
        <begin position="196"/>
        <end position="215"/>
    </location>
</feature>
<keyword evidence="1" id="KW-0472">Membrane</keyword>